<reference evidence="1" key="1">
    <citation type="submission" date="2012-09" db="EMBL/GenBank/DDBJ databases">
        <authorList>
            <person name="Martin A.A."/>
        </authorList>
    </citation>
    <scope>NUCLEOTIDE SEQUENCE</scope>
</reference>
<accession>A0A0K0DMI6</accession>
<protein>
    <submittedName>
        <fullName evidence="2">DUF3817 domain-containing protein</fullName>
    </submittedName>
</protein>
<organism evidence="1 2">
    <name type="scientific">Angiostrongylus cantonensis</name>
    <name type="common">Rat lungworm</name>
    <dbReference type="NCBI Taxonomy" id="6313"/>
    <lineage>
        <taxon>Eukaryota</taxon>
        <taxon>Metazoa</taxon>
        <taxon>Ecdysozoa</taxon>
        <taxon>Nematoda</taxon>
        <taxon>Chromadorea</taxon>
        <taxon>Rhabditida</taxon>
        <taxon>Rhabditina</taxon>
        <taxon>Rhabditomorpha</taxon>
        <taxon>Strongyloidea</taxon>
        <taxon>Metastrongylidae</taxon>
        <taxon>Angiostrongylus</taxon>
    </lineage>
</organism>
<name>A0A0K0DMI6_ANGCA</name>
<sequence>MSCQTIRLSITVTSMAKSYLCRRVKSTKDADTGISIILALATDAAPGRPIWETMHDYESVKFAMGCHGVCLFAFLPYLRNPVK</sequence>
<dbReference type="WBParaSite" id="ACAC_0001290401-mRNA-1">
    <property type="protein sequence ID" value="ACAC_0001290401-mRNA-1"/>
    <property type="gene ID" value="ACAC_0001290401"/>
</dbReference>
<evidence type="ECO:0000313" key="2">
    <source>
        <dbReference type="WBParaSite" id="ACAC_0001290401-mRNA-1"/>
    </source>
</evidence>
<reference evidence="2" key="2">
    <citation type="submission" date="2017-02" db="UniProtKB">
        <authorList>
            <consortium name="WormBaseParasite"/>
        </authorList>
    </citation>
    <scope>IDENTIFICATION</scope>
</reference>
<proteinExistence type="predicted"/>
<evidence type="ECO:0000313" key="1">
    <source>
        <dbReference type="Proteomes" id="UP000035642"/>
    </source>
</evidence>
<keyword evidence="1" id="KW-1185">Reference proteome</keyword>
<dbReference type="AlphaFoldDB" id="A0A0K0DMI6"/>
<dbReference type="Proteomes" id="UP000035642">
    <property type="component" value="Unassembled WGS sequence"/>
</dbReference>